<dbReference type="GO" id="GO:0005576">
    <property type="term" value="C:extracellular region"/>
    <property type="evidence" value="ECO:0007669"/>
    <property type="project" value="InterPro"/>
</dbReference>
<evidence type="ECO:0000259" key="3">
    <source>
        <dbReference type="PROSITE" id="PS51323"/>
    </source>
</evidence>
<dbReference type="Pfam" id="PF00219">
    <property type="entry name" value="IGFBP"/>
    <property type="match status" value="1"/>
</dbReference>
<evidence type="ECO:0000256" key="2">
    <source>
        <dbReference type="SAM" id="SignalP"/>
    </source>
</evidence>
<name>A0A0U2NXU2_SINCO</name>
<keyword evidence="2" id="KW-0732">Signal</keyword>
<accession>A0A0U2NXU2</accession>
<sequence length="118" mass="12921">MATDMRFNLQIVTVVALLGTCFGLKIPGFLEDDGYLKVRRAFNCEGCHNIKCPLLPYDCEPVKEIGVCSCCLTCARQLGEYCGVTKGRCGKGLQCKPLAGGDELLSLYVGRAMCVPYW</sequence>
<feature type="domain" description="IGFBP N-terminal" evidence="3">
    <location>
        <begin position="40"/>
        <end position="115"/>
    </location>
</feature>
<evidence type="ECO:0000313" key="4">
    <source>
        <dbReference type="EMBL" id="ALL28117.1"/>
    </source>
</evidence>
<dbReference type="Gene3D" id="4.10.40.20">
    <property type="match status" value="1"/>
</dbReference>
<dbReference type="InterPro" id="IPR000867">
    <property type="entry name" value="IGFBP-like"/>
</dbReference>
<dbReference type="SUPFAM" id="SSF57184">
    <property type="entry name" value="Growth factor receptor domain"/>
    <property type="match status" value="1"/>
</dbReference>
<organism evidence="4">
    <name type="scientific">Sinonovacula constricta</name>
    <name type="common">Razor clam</name>
    <dbReference type="NCBI Taxonomy" id="98310"/>
    <lineage>
        <taxon>Eukaryota</taxon>
        <taxon>Metazoa</taxon>
        <taxon>Spiralia</taxon>
        <taxon>Lophotrochozoa</taxon>
        <taxon>Mollusca</taxon>
        <taxon>Bivalvia</taxon>
        <taxon>Autobranchia</taxon>
        <taxon>Heteroconchia</taxon>
        <taxon>Euheterodonta</taxon>
        <taxon>Imparidentia</taxon>
        <taxon>Neoheterodontei</taxon>
        <taxon>Cardiida</taxon>
        <taxon>Tellinoidea</taxon>
        <taxon>Solecurtidae</taxon>
        <taxon>Sinonovacula</taxon>
    </lineage>
</organism>
<dbReference type="AlphaFoldDB" id="A0A0U2NXU2"/>
<dbReference type="EMBL" id="KP245745">
    <property type="protein sequence ID" value="ALL28117.1"/>
    <property type="molecule type" value="Genomic_DNA"/>
</dbReference>
<gene>
    <name evidence="4" type="primary">IGFBP5a</name>
</gene>
<feature type="signal peptide" evidence="2">
    <location>
        <begin position="1"/>
        <end position="23"/>
    </location>
</feature>
<dbReference type="SMART" id="SM00121">
    <property type="entry name" value="IB"/>
    <property type="match status" value="1"/>
</dbReference>
<keyword evidence="1" id="KW-1015">Disulfide bond</keyword>
<dbReference type="PROSITE" id="PS51323">
    <property type="entry name" value="IGFBP_N_2"/>
    <property type="match status" value="1"/>
</dbReference>
<evidence type="ECO:0000256" key="1">
    <source>
        <dbReference type="ARBA" id="ARBA00023157"/>
    </source>
</evidence>
<dbReference type="PANTHER" id="PTHR11551:SF13">
    <property type="entry name" value="INSULIN-LIKE GROWTH FACTOR-BINDING PROTEIN 2"/>
    <property type="match status" value="1"/>
</dbReference>
<reference evidence="4" key="1">
    <citation type="submission" date="2014-12" db="EMBL/GenBank/DDBJ databases">
        <title>Molecular characterization of IGFBP5a and association analysis with growth traits in the razor clam Sinonovacula constricta.</title>
        <authorList>
            <person name="Xie S."/>
            <person name="Niu D."/>
            <person name="Li J."/>
        </authorList>
    </citation>
    <scope>NUCLEOTIDE SEQUENCE</scope>
</reference>
<dbReference type="InterPro" id="IPR009030">
    <property type="entry name" value="Growth_fac_rcpt_cys_sf"/>
</dbReference>
<proteinExistence type="predicted"/>
<feature type="chain" id="PRO_5006831612" evidence="2">
    <location>
        <begin position="24"/>
        <end position="118"/>
    </location>
</feature>
<protein>
    <submittedName>
        <fullName evidence="4">Insulin-like growth factor binding protein 5a</fullName>
    </submittedName>
</protein>
<dbReference type="PANTHER" id="PTHR11551">
    <property type="entry name" value="INSULIN-LIKE GROWTH FACTOR BINDING PROTEIN"/>
    <property type="match status" value="1"/>
</dbReference>